<feature type="transmembrane region" description="Helical" evidence="1">
    <location>
        <begin position="323"/>
        <end position="344"/>
    </location>
</feature>
<accession>A0ABU8FVA3</accession>
<protein>
    <submittedName>
        <fullName evidence="2">O-antigen polysaccharide polymerase Wzy</fullName>
    </submittedName>
</protein>
<keyword evidence="1" id="KW-0472">Membrane</keyword>
<evidence type="ECO:0000256" key="1">
    <source>
        <dbReference type="SAM" id="Phobius"/>
    </source>
</evidence>
<evidence type="ECO:0000313" key="2">
    <source>
        <dbReference type="EMBL" id="MEI4829867.1"/>
    </source>
</evidence>
<evidence type="ECO:0000313" key="3">
    <source>
        <dbReference type="Proteomes" id="UP001367922"/>
    </source>
</evidence>
<keyword evidence="3" id="KW-1185">Reference proteome</keyword>
<feature type="transmembrane region" description="Helical" evidence="1">
    <location>
        <begin position="284"/>
        <end position="303"/>
    </location>
</feature>
<feature type="transmembrane region" description="Helical" evidence="1">
    <location>
        <begin position="120"/>
        <end position="140"/>
    </location>
</feature>
<organism evidence="2 3">
    <name type="scientific">Bacillus yunxiaonensis</name>
    <dbReference type="NCBI Taxonomy" id="3127665"/>
    <lineage>
        <taxon>Bacteria</taxon>
        <taxon>Bacillati</taxon>
        <taxon>Bacillota</taxon>
        <taxon>Bacilli</taxon>
        <taxon>Bacillales</taxon>
        <taxon>Bacillaceae</taxon>
        <taxon>Bacillus</taxon>
    </lineage>
</organism>
<dbReference type="Proteomes" id="UP001367922">
    <property type="component" value="Unassembled WGS sequence"/>
</dbReference>
<gene>
    <name evidence="2" type="primary">wzy</name>
    <name evidence="2" type="ORF">WAX78_10420</name>
</gene>
<keyword evidence="1" id="KW-0812">Transmembrane</keyword>
<feature type="transmembrane region" description="Helical" evidence="1">
    <location>
        <begin position="459"/>
        <end position="477"/>
    </location>
</feature>
<feature type="transmembrane region" description="Helical" evidence="1">
    <location>
        <begin position="48"/>
        <end position="67"/>
    </location>
</feature>
<dbReference type="RefSeq" id="WP_336482216.1">
    <property type="nucleotide sequence ID" value="NZ_JBAWSV010000003.1"/>
</dbReference>
<dbReference type="NCBIfam" id="TIGR04370">
    <property type="entry name" value="glyco_rpt_poly"/>
    <property type="match status" value="1"/>
</dbReference>
<dbReference type="InterPro" id="IPR029468">
    <property type="entry name" value="O-ag_pol_Wzy"/>
</dbReference>
<keyword evidence="1" id="KW-1133">Transmembrane helix</keyword>
<feature type="transmembrane region" description="Helical" evidence="1">
    <location>
        <begin position="202"/>
        <end position="224"/>
    </location>
</feature>
<feature type="transmembrane region" description="Helical" evidence="1">
    <location>
        <begin position="161"/>
        <end position="182"/>
    </location>
</feature>
<feature type="transmembrane region" description="Helical" evidence="1">
    <location>
        <begin position="356"/>
        <end position="375"/>
    </location>
</feature>
<sequence>MKEAIKNNFIYSKKNPYINIVLILSNVILNTVMLFLAVSIKYMTFEHWLFPFAVLSLIQLCMNLITVSKLEKSFFSLTTLFLIFSYITHLGIVVIFGFGIDIELPWNPLLSITEDTFKEACYFTVLCHSFLTFGMCIVLYRRKTYNSPKCEVNSSKEQHRQLYLSRIIGSILILIGILPMLYIDISRVILYVNGNYLDTYKVGVSGFVVTMSRFTEIGAIMLLIGNRENKKRAYLILLIIVMYQAMIIFTGNRGRPIMYLITIFFVYSKFIKKIGLKQFISTSIIGYILGYLLTFIGQLRMLSINDIGTYVELFKKGFTEFSIFKLLAEFGTTIITLGHSLVLFPTVSPFQLGTNYLASLLTVFPNIGGILDPLIDKTIYVYNMPSYARQFLGGSYLGELYYSFGKYSFIFAILIGMLVAFISNKIKKHITQHHYVALAIYLVLFPDLLWWIRGYFVDMVREFVWISVAILILYNYFSRKINKRDFGGEKQSV</sequence>
<dbReference type="Pfam" id="PF14296">
    <property type="entry name" value="O-ag_pol_Wzy"/>
    <property type="match status" value="1"/>
</dbReference>
<feature type="transmembrane region" description="Helical" evidence="1">
    <location>
        <begin position="233"/>
        <end position="250"/>
    </location>
</feature>
<feature type="transmembrane region" description="Helical" evidence="1">
    <location>
        <begin position="404"/>
        <end position="423"/>
    </location>
</feature>
<comment type="caution">
    <text evidence="2">The sequence shown here is derived from an EMBL/GenBank/DDBJ whole genome shotgun (WGS) entry which is preliminary data.</text>
</comment>
<feature type="transmembrane region" description="Helical" evidence="1">
    <location>
        <begin position="74"/>
        <end position="100"/>
    </location>
</feature>
<dbReference type="EMBL" id="JBAWSV010000003">
    <property type="protein sequence ID" value="MEI4829867.1"/>
    <property type="molecule type" value="Genomic_DNA"/>
</dbReference>
<reference evidence="2 3" key="1">
    <citation type="submission" date="2024-01" db="EMBL/GenBank/DDBJ databases">
        <title>Seven novel Bacillus-like species.</title>
        <authorList>
            <person name="Liu G."/>
        </authorList>
    </citation>
    <scope>NUCLEOTIDE SEQUENCE [LARGE SCALE GENOMIC DNA]</scope>
    <source>
        <strain evidence="2 3">FJAT-53711</strain>
    </source>
</reference>
<proteinExistence type="predicted"/>
<feature type="transmembrane region" description="Helical" evidence="1">
    <location>
        <begin position="256"/>
        <end position="272"/>
    </location>
</feature>
<name>A0ABU8FVA3_9BACI</name>
<feature type="transmembrane region" description="Helical" evidence="1">
    <location>
        <begin position="435"/>
        <end position="453"/>
    </location>
</feature>
<feature type="transmembrane region" description="Helical" evidence="1">
    <location>
        <begin position="20"/>
        <end position="42"/>
    </location>
</feature>